<reference evidence="2 3" key="1">
    <citation type="submission" date="2019-11" db="EMBL/GenBank/DDBJ databases">
        <title>Draft genome of Amycolatopsis RM579.</title>
        <authorList>
            <person name="Duangmal K."/>
            <person name="Mingma R."/>
        </authorList>
    </citation>
    <scope>NUCLEOTIDE SEQUENCE [LARGE SCALE GENOMIC DNA]</scope>
    <source>
        <strain evidence="2 3">RM579</strain>
    </source>
</reference>
<comment type="caution">
    <text evidence="2">The sequence shown here is derived from an EMBL/GenBank/DDBJ whole genome shotgun (WGS) entry which is preliminary data.</text>
</comment>
<dbReference type="InterPro" id="IPR050383">
    <property type="entry name" value="GlyoxalaseI/FosfomycinResist"/>
</dbReference>
<feature type="domain" description="VOC" evidence="1">
    <location>
        <begin position="11"/>
        <end position="129"/>
    </location>
</feature>
<dbReference type="Gene3D" id="3.10.180.10">
    <property type="entry name" value="2,3-Dihydroxybiphenyl 1,2-Dioxygenase, domain 1"/>
    <property type="match status" value="1"/>
</dbReference>
<protein>
    <submittedName>
        <fullName evidence="2">Glyoxalase</fullName>
    </submittedName>
</protein>
<dbReference type="PANTHER" id="PTHR21366">
    <property type="entry name" value="GLYOXALASE FAMILY PROTEIN"/>
    <property type="match status" value="1"/>
</dbReference>
<dbReference type="InterPro" id="IPR029068">
    <property type="entry name" value="Glyas_Bleomycin-R_OHBP_Dase"/>
</dbReference>
<accession>A0A6N7Z4M7</accession>
<dbReference type="EMBL" id="WMBA01000022">
    <property type="protein sequence ID" value="MTD55441.1"/>
    <property type="molecule type" value="Genomic_DNA"/>
</dbReference>
<dbReference type="Pfam" id="PF00903">
    <property type="entry name" value="Glyoxalase"/>
    <property type="match status" value="1"/>
</dbReference>
<evidence type="ECO:0000313" key="2">
    <source>
        <dbReference type="EMBL" id="MTD55441.1"/>
    </source>
</evidence>
<dbReference type="Proteomes" id="UP000440096">
    <property type="component" value="Unassembled WGS sequence"/>
</dbReference>
<organism evidence="2 3">
    <name type="scientific">Amycolatopsis pithecellobii</name>
    <dbReference type="NCBI Taxonomy" id="664692"/>
    <lineage>
        <taxon>Bacteria</taxon>
        <taxon>Bacillati</taxon>
        <taxon>Actinomycetota</taxon>
        <taxon>Actinomycetes</taxon>
        <taxon>Pseudonocardiales</taxon>
        <taxon>Pseudonocardiaceae</taxon>
        <taxon>Amycolatopsis</taxon>
    </lineage>
</organism>
<dbReference type="InterPro" id="IPR037523">
    <property type="entry name" value="VOC_core"/>
</dbReference>
<dbReference type="OrthoDB" id="9812656at2"/>
<proteinExistence type="predicted"/>
<dbReference type="AlphaFoldDB" id="A0A6N7Z4M7"/>
<dbReference type="InterPro" id="IPR004360">
    <property type="entry name" value="Glyas_Fos-R_dOase_dom"/>
</dbReference>
<dbReference type="SUPFAM" id="SSF54593">
    <property type="entry name" value="Glyoxalase/Bleomycin resistance protein/Dihydroxybiphenyl dioxygenase"/>
    <property type="match status" value="1"/>
</dbReference>
<evidence type="ECO:0000313" key="3">
    <source>
        <dbReference type="Proteomes" id="UP000440096"/>
    </source>
</evidence>
<dbReference type="RefSeq" id="WP_154757640.1">
    <property type="nucleotide sequence ID" value="NZ_WMBA01000022.1"/>
</dbReference>
<dbReference type="PROSITE" id="PS51819">
    <property type="entry name" value="VOC"/>
    <property type="match status" value="1"/>
</dbReference>
<name>A0A6N7Z4M7_9PSEU</name>
<evidence type="ECO:0000259" key="1">
    <source>
        <dbReference type="PROSITE" id="PS51819"/>
    </source>
</evidence>
<gene>
    <name evidence="2" type="ORF">GKO32_15855</name>
</gene>
<keyword evidence="3" id="KW-1185">Reference proteome</keyword>
<sequence>MGGRSKEEIVELGHTGLFTNDLDNQVAFYRDVLGLQITDEAPENGIVFMSSRPDAEHHELLLASGRDVERDVHLVQQIAWRCGSLAGLKALYGRIVDAQAPIDMVVSHGNAIGVYFRDPEGNRLEVYWQTGLEARQPFLYGIDLTLPEETLLAEVRERVAKFGQTGYIDEAMLAEQEVGQTH</sequence>